<evidence type="ECO:0008006" key="3">
    <source>
        <dbReference type="Google" id="ProtNLM"/>
    </source>
</evidence>
<evidence type="ECO:0000313" key="2">
    <source>
        <dbReference type="Proteomes" id="UP000198795"/>
    </source>
</evidence>
<name>A0A1H0GRR7_9HYPH</name>
<protein>
    <recommendedName>
        <fullName evidence="3">Reverse transcriptase domain-containing protein</fullName>
    </recommendedName>
</protein>
<dbReference type="Proteomes" id="UP000198795">
    <property type="component" value="Unassembled WGS sequence"/>
</dbReference>
<comment type="caution">
    <text evidence="1">The sequence shown here is derived from an EMBL/GenBank/DDBJ whole genome shotgun (WGS) entry which is preliminary data.</text>
</comment>
<accession>A0A1H0GRR7</accession>
<proteinExistence type="predicted"/>
<organism evidence="1 2">
    <name type="scientific">Filomicrobium insigne</name>
    <dbReference type="NCBI Taxonomy" id="418854"/>
    <lineage>
        <taxon>Bacteria</taxon>
        <taxon>Pseudomonadati</taxon>
        <taxon>Pseudomonadota</taxon>
        <taxon>Alphaproteobacteria</taxon>
        <taxon>Hyphomicrobiales</taxon>
        <taxon>Hyphomicrobiaceae</taxon>
        <taxon>Filomicrobium</taxon>
    </lineage>
</organism>
<gene>
    <name evidence="1" type="ORF">SAMN04488061_0247</name>
</gene>
<sequence length="79" mass="8763">MAGERFRQLMKFDRMASMIASPNLIRAEILEVFLGAINHEAGFQVGCGSKVSPAILSGVLMESWKDALMEFRVRGFNKG</sequence>
<evidence type="ECO:0000313" key="1">
    <source>
        <dbReference type="EMBL" id="SDO09593.1"/>
    </source>
</evidence>
<dbReference type="EMBL" id="FNJC01000001">
    <property type="protein sequence ID" value="SDO09593.1"/>
    <property type="molecule type" value="Genomic_DNA"/>
</dbReference>
<keyword evidence="2" id="KW-1185">Reference proteome</keyword>
<dbReference type="RefSeq" id="WP_139165274.1">
    <property type="nucleotide sequence ID" value="NZ_FNJC01000001.1"/>
</dbReference>
<reference evidence="1 2" key="1">
    <citation type="submission" date="2016-10" db="EMBL/GenBank/DDBJ databases">
        <authorList>
            <person name="Varghese N."/>
            <person name="Submissions S."/>
        </authorList>
    </citation>
    <scope>NUCLEOTIDE SEQUENCE [LARGE SCALE GENOMIC DNA]</scope>
    <source>
        <strain evidence="1 2">CGMCC 1.6497</strain>
    </source>
</reference>